<evidence type="ECO:0000259" key="1">
    <source>
        <dbReference type="Pfam" id="PF09770"/>
    </source>
</evidence>
<protein>
    <recommendedName>
        <fullName evidence="1">mRNA decay factor PAT1 domain-containing protein</fullName>
    </recommendedName>
</protein>
<dbReference type="Proteomes" id="UP000252139">
    <property type="component" value="Unassembled WGS sequence"/>
</dbReference>
<reference evidence="2 3" key="1">
    <citation type="journal article" date="2018" name="G3 (Bethesda)">
        <title>Phylogenetic and Phylogenomic Definition of Rhizopus Species.</title>
        <authorList>
            <person name="Gryganskyi A.P."/>
            <person name="Golan J."/>
            <person name="Dolatabadi S."/>
            <person name="Mondo S."/>
            <person name="Robb S."/>
            <person name="Idnurm A."/>
            <person name="Muszewska A."/>
            <person name="Steczkiewicz K."/>
            <person name="Masonjones S."/>
            <person name="Liao H.L."/>
            <person name="Gajdeczka M.T."/>
            <person name="Anike F."/>
            <person name="Vuek A."/>
            <person name="Anishchenko I.M."/>
            <person name="Voigt K."/>
            <person name="de Hoog G.S."/>
            <person name="Smith M.E."/>
            <person name="Heitman J."/>
            <person name="Vilgalys R."/>
            <person name="Stajich J.E."/>
        </authorList>
    </citation>
    <scope>NUCLEOTIDE SEQUENCE [LARGE SCALE GENOMIC DNA]</scope>
    <source>
        <strain evidence="2 3">CBS 357.93</strain>
    </source>
</reference>
<sequence>MLTHTHLKVNTREISLSTNATIFLARQSSPYQCFSYDQTDVDVYDFATLRDELGAHEDVLLEDDDHLGDQLLEEGDINNDVTFADAPVDKDFDFSGNTQKFSANFKETGFTEEEAFFAKRRTKEESVNSSFRNIWGPSTNPAGHQTTVGRNFGEASPIASSKSIWGNFSSGLSTRTVNIHIIITID</sequence>
<dbReference type="AlphaFoldDB" id="A0A367KAY3"/>
<accession>A0A367KAY3</accession>
<dbReference type="OrthoDB" id="10547145at2759"/>
<dbReference type="Pfam" id="PF09770">
    <property type="entry name" value="PAT1"/>
    <property type="match status" value="1"/>
</dbReference>
<name>A0A367KAY3_RHIAZ</name>
<dbReference type="EMBL" id="PJQL01000126">
    <property type="protein sequence ID" value="RCH99403.1"/>
    <property type="molecule type" value="Genomic_DNA"/>
</dbReference>
<evidence type="ECO:0000313" key="3">
    <source>
        <dbReference type="Proteomes" id="UP000252139"/>
    </source>
</evidence>
<dbReference type="STRING" id="86630.A0A367KAY3"/>
<dbReference type="InterPro" id="IPR019167">
    <property type="entry name" value="PAT1_dom"/>
</dbReference>
<feature type="domain" description="mRNA decay factor PAT1" evidence="1">
    <location>
        <begin position="46"/>
        <end position="167"/>
    </location>
</feature>
<evidence type="ECO:0000313" key="2">
    <source>
        <dbReference type="EMBL" id="RCH99403.1"/>
    </source>
</evidence>
<organism evidence="2 3">
    <name type="scientific">Rhizopus azygosporus</name>
    <name type="common">Rhizopus microsporus var. azygosporus</name>
    <dbReference type="NCBI Taxonomy" id="86630"/>
    <lineage>
        <taxon>Eukaryota</taxon>
        <taxon>Fungi</taxon>
        <taxon>Fungi incertae sedis</taxon>
        <taxon>Mucoromycota</taxon>
        <taxon>Mucoromycotina</taxon>
        <taxon>Mucoromycetes</taxon>
        <taxon>Mucorales</taxon>
        <taxon>Mucorineae</taxon>
        <taxon>Rhizopodaceae</taxon>
        <taxon>Rhizopus</taxon>
    </lineage>
</organism>
<keyword evidence="3" id="KW-1185">Reference proteome</keyword>
<proteinExistence type="predicted"/>
<gene>
    <name evidence="2" type="ORF">CU097_015577</name>
</gene>
<comment type="caution">
    <text evidence="2">The sequence shown here is derived from an EMBL/GenBank/DDBJ whole genome shotgun (WGS) entry which is preliminary data.</text>
</comment>